<reference evidence="2" key="1">
    <citation type="submission" date="2020-10" db="EMBL/GenBank/DDBJ databases">
        <authorList>
            <person name="Han B."/>
            <person name="Lu T."/>
            <person name="Zhao Q."/>
            <person name="Huang X."/>
            <person name="Zhao Y."/>
        </authorList>
    </citation>
    <scope>NUCLEOTIDE SEQUENCE</scope>
</reference>
<dbReference type="AlphaFoldDB" id="A0A811RDA0"/>
<dbReference type="EMBL" id="CAJGYO010000014">
    <property type="protein sequence ID" value="CAD6267991.1"/>
    <property type="molecule type" value="Genomic_DNA"/>
</dbReference>
<feature type="region of interest" description="Disordered" evidence="1">
    <location>
        <begin position="213"/>
        <end position="270"/>
    </location>
</feature>
<accession>A0A811RDA0</accession>
<keyword evidence="3" id="KW-1185">Reference proteome</keyword>
<feature type="compositionally biased region" description="Low complexity" evidence="1">
    <location>
        <begin position="232"/>
        <end position="270"/>
    </location>
</feature>
<name>A0A811RDA0_9POAL</name>
<gene>
    <name evidence="2" type="ORF">NCGR_LOCUS51296</name>
</gene>
<dbReference type="PANTHER" id="PTHR34222">
    <property type="entry name" value="GAG_PRE-INTEGRS DOMAIN-CONTAINING PROTEIN"/>
    <property type="match status" value="1"/>
</dbReference>
<evidence type="ECO:0000313" key="3">
    <source>
        <dbReference type="Proteomes" id="UP000604825"/>
    </source>
</evidence>
<dbReference type="Proteomes" id="UP000604825">
    <property type="component" value="Unassembled WGS sequence"/>
</dbReference>
<evidence type="ECO:0000313" key="2">
    <source>
        <dbReference type="EMBL" id="CAD6267991.1"/>
    </source>
</evidence>
<evidence type="ECO:0008006" key="4">
    <source>
        <dbReference type="Google" id="ProtNLM"/>
    </source>
</evidence>
<dbReference type="Pfam" id="PF14223">
    <property type="entry name" value="Retrotran_gag_2"/>
    <property type="match status" value="1"/>
</dbReference>
<comment type="caution">
    <text evidence="2">The sequence shown here is derived from an EMBL/GenBank/DDBJ whole genome shotgun (WGS) entry which is preliminary data.</text>
</comment>
<evidence type="ECO:0000256" key="1">
    <source>
        <dbReference type="SAM" id="MobiDB-lite"/>
    </source>
</evidence>
<sequence length="270" mass="29519">MAAICLNVDLSIRSCLKDHTTAKEMCDYLKGRYQQSSSALRYSIRQNLHYLQQQQDMSVEEYYISFTKLSSQLASMVPKPSSLCKDCITSWTSKDKYDQENTMFDFVMGLLSEFEPICVQLLGRPTLPTLAETLSALIAEETRLRTIAANLPVSQHSVLAIAPLSIQAAASAPATSHGIPCSHCGQTNHPDARCFKKYPHLLAEVKAKRAASRRGTAATFSDRTQAAPPPQQQSSSLSAPVSAYMSASSLSSASHSGSSYPSSSRYWPLP</sequence>
<dbReference type="PANTHER" id="PTHR34222:SF100">
    <property type="entry name" value="CCHC-TYPE DOMAIN-CONTAINING PROTEIN"/>
    <property type="match status" value="1"/>
</dbReference>
<protein>
    <recommendedName>
        <fullName evidence="4">Retrotransposon gag domain-containing protein</fullName>
    </recommendedName>
</protein>
<organism evidence="2 3">
    <name type="scientific">Miscanthus lutarioriparius</name>
    <dbReference type="NCBI Taxonomy" id="422564"/>
    <lineage>
        <taxon>Eukaryota</taxon>
        <taxon>Viridiplantae</taxon>
        <taxon>Streptophyta</taxon>
        <taxon>Embryophyta</taxon>
        <taxon>Tracheophyta</taxon>
        <taxon>Spermatophyta</taxon>
        <taxon>Magnoliopsida</taxon>
        <taxon>Liliopsida</taxon>
        <taxon>Poales</taxon>
        <taxon>Poaceae</taxon>
        <taxon>PACMAD clade</taxon>
        <taxon>Panicoideae</taxon>
        <taxon>Andropogonodae</taxon>
        <taxon>Andropogoneae</taxon>
        <taxon>Saccharinae</taxon>
        <taxon>Miscanthus</taxon>
    </lineage>
</organism>
<dbReference type="OrthoDB" id="691567at2759"/>
<proteinExistence type="predicted"/>